<protein>
    <submittedName>
        <fullName evidence="1">Uncharacterized protein</fullName>
    </submittedName>
</protein>
<reference evidence="1 2" key="1">
    <citation type="submission" date="2014-04" db="EMBL/GenBank/DDBJ databases">
        <authorList>
            <consortium name="DOE Joint Genome Institute"/>
            <person name="Kuo A."/>
            <person name="Tarkka M."/>
            <person name="Buscot F."/>
            <person name="Kohler A."/>
            <person name="Nagy L.G."/>
            <person name="Floudas D."/>
            <person name="Copeland A."/>
            <person name="Barry K.W."/>
            <person name="Cichocki N."/>
            <person name="Veneault-Fourrey C."/>
            <person name="LaButti K."/>
            <person name="Lindquist E.A."/>
            <person name="Lipzen A."/>
            <person name="Lundell T."/>
            <person name="Morin E."/>
            <person name="Murat C."/>
            <person name="Sun H."/>
            <person name="Tunlid A."/>
            <person name="Henrissat B."/>
            <person name="Grigoriev I.V."/>
            <person name="Hibbett D.S."/>
            <person name="Martin F."/>
            <person name="Nordberg H.P."/>
            <person name="Cantor M.N."/>
            <person name="Hua S.X."/>
        </authorList>
    </citation>
    <scope>NUCLEOTIDE SEQUENCE [LARGE SCALE GENOMIC DNA]</scope>
    <source>
        <strain evidence="1 2">F 1598</strain>
    </source>
</reference>
<dbReference type="AlphaFoldDB" id="A0A0C3BLR2"/>
<gene>
    <name evidence="1" type="ORF">PILCRDRAFT_814911</name>
</gene>
<accession>A0A0C3BLR2</accession>
<dbReference type="EMBL" id="KN832979">
    <property type="protein sequence ID" value="KIM87393.1"/>
    <property type="molecule type" value="Genomic_DNA"/>
</dbReference>
<sequence>MSLTCLSRLSVPQLCGANPMFTYNILMSVATVTHLQDFSARREMQKYTRAG</sequence>
<dbReference type="InParanoid" id="A0A0C3BLR2"/>
<dbReference type="HOGENOM" id="CLU_3107179_0_0_1"/>
<organism evidence="1 2">
    <name type="scientific">Piloderma croceum (strain F 1598)</name>
    <dbReference type="NCBI Taxonomy" id="765440"/>
    <lineage>
        <taxon>Eukaryota</taxon>
        <taxon>Fungi</taxon>
        <taxon>Dikarya</taxon>
        <taxon>Basidiomycota</taxon>
        <taxon>Agaricomycotina</taxon>
        <taxon>Agaricomycetes</taxon>
        <taxon>Agaricomycetidae</taxon>
        <taxon>Atheliales</taxon>
        <taxon>Atheliaceae</taxon>
        <taxon>Piloderma</taxon>
    </lineage>
</organism>
<dbReference type="Proteomes" id="UP000054166">
    <property type="component" value="Unassembled WGS sequence"/>
</dbReference>
<evidence type="ECO:0000313" key="2">
    <source>
        <dbReference type="Proteomes" id="UP000054166"/>
    </source>
</evidence>
<name>A0A0C3BLR2_PILCF</name>
<evidence type="ECO:0000313" key="1">
    <source>
        <dbReference type="EMBL" id="KIM87393.1"/>
    </source>
</evidence>
<proteinExistence type="predicted"/>
<reference evidence="2" key="2">
    <citation type="submission" date="2015-01" db="EMBL/GenBank/DDBJ databases">
        <title>Evolutionary Origins and Diversification of the Mycorrhizal Mutualists.</title>
        <authorList>
            <consortium name="DOE Joint Genome Institute"/>
            <consortium name="Mycorrhizal Genomics Consortium"/>
            <person name="Kohler A."/>
            <person name="Kuo A."/>
            <person name="Nagy L.G."/>
            <person name="Floudas D."/>
            <person name="Copeland A."/>
            <person name="Barry K.W."/>
            <person name="Cichocki N."/>
            <person name="Veneault-Fourrey C."/>
            <person name="LaButti K."/>
            <person name="Lindquist E.A."/>
            <person name="Lipzen A."/>
            <person name="Lundell T."/>
            <person name="Morin E."/>
            <person name="Murat C."/>
            <person name="Riley R."/>
            <person name="Ohm R."/>
            <person name="Sun H."/>
            <person name="Tunlid A."/>
            <person name="Henrissat B."/>
            <person name="Grigoriev I.V."/>
            <person name="Hibbett D.S."/>
            <person name="Martin F."/>
        </authorList>
    </citation>
    <scope>NUCLEOTIDE SEQUENCE [LARGE SCALE GENOMIC DNA]</scope>
    <source>
        <strain evidence="2">F 1598</strain>
    </source>
</reference>
<keyword evidence="2" id="KW-1185">Reference proteome</keyword>